<dbReference type="EMBL" id="BGPR01000061">
    <property type="protein sequence ID" value="GBL88635.1"/>
    <property type="molecule type" value="Genomic_DNA"/>
</dbReference>
<evidence type="ECO:0000313" key="3">
    <source>
        <dbReference type="Proteomes" id="UP000499080"/>
    </source>
</evidence>
<protein>
    <submittedName>
        <fullName evidence="2">Uncharacterized protein</fullName>
    </submittedName>
</protein>
<organism evidence="2 3">
    <name type="scientific">Araneus ventricosus</name>
    <name type="common">Orbweaver spider</name>
    <name type="synonym">Epeira ventricosa</name>
    <dbReference type="NCBI Taxonomy" id="182803"/>
    <lineage>
        <taxon>Eukaryota</taxon>
        <taxon>Metazoa</taxon>
        <taxon>Ecdysozoa</taxon>
        <taxon>Arthropoda</taxon>
        <taxon>Chelicerata</taxon>
        <taxon>Arachnida</taxon>
        <taxon>Araneae</taxon>
        <taxon>Araneomorphae</taxon>
        <taxon>Entelegynae</taxon>
        <taxon>Araneoidea</taxon>
        <taxon>Araneidae</taxon>
        <taxon>Araneus</taxon>
    </lineage>
</organism>
<evidence type="ECO:0000313" key="2">
    <source>
        <dbReference type="EMBL" id="GBL88635.1"/>
    </source>
</evidence>
<feature type="region of interest" description="Disordered" evidence="1">
    <location>
        <begin position="83"/>
        <end position="112"/>
    </location>
</feature>
<dbReference type="OrthoDB" id="10532744at2759"/>
<name>A0A4Y2BBC1_ARAVE</name>
<reference evidence="2 3" key="1">
    <citation type="journal article" date="2019" name="Sci. Rep.">
        <title>Orb-weaving spider Araneus ventricosus genome elucidates the spidroin gene catalogue.</title>
        <authorList>
            <person name="Kono N."/>
            <person name="Nakamura H."/>
            <person name="Ohtoshi R."/>
            <person name="Moran D.A.P."/>
            <person name="Shinohara A."/>
            <person name="Yoshida Y."/>
            <person name="Fujiwara M."/>
            <person name="Mori M."/>
            <person name="Tomita M."/>
            <person name="Arakawa K."/>
        </authorList>
    </citation>
    <scope>NUCLEOTIDE SEQUENCE [LARGE SCALE GENOMIC DNA]</scope>
</reference>
<sequence length="112" mass="12728">MCIMEGKTQGKGKIEDIRTELHGTNHILRRPKNFSFQRRSDVYFFSGKSAKGILKRVPVKNGSYRLDEQETVLEKSDAANIRNGIWSDEPLNSPGSSKTDKNGTDAKKRRFI</sequence>
<gene>
    <name evidence="2" type="ORF">AVEN_195631_1</name>
</gene>
<keyword evidence="3" id="KW-1185">Reference proteome</keyword>
<proteinExistence type="predicted"/>
<comment type="caution">
    <text evidence="2">The sequence shown here is derived from an EMBL/GenBank/DDBJ whole genome shotgun (WGS) entry which is preliminary data.</text>
</comment>
<dbReference type="Proteomes" id="UP000499080">
    <property type="component" value="Unassembled WGS sequence"/>
</dbReference>
<evidence type="ECO:0000256" key="1">
    <source>
        <dbReference type="SAM" id="MobiDB-lite"/>
    </source>
</evidence>
<dbReference type="AlphaFoldDB" id="A0A4Y2BBC1"/>
<accession>A0A4Y2BBC1</accession>